<comment type="caution">
    <text evidence="3">The sequence shown here is derived from an EMBL/GenBank/DDBJ whole genome shotgun (WGS) entry which is preliminary data.</text>
</comment>
<dbReference type="InterPro" id="IPR009057">
    <property type="entry name" value="Homeodomain-like_sf"/>
</dbReference>
<dbReference type="GO" id="GO:0003677">
    <property type="term" value="F:DNA binding"/>
    <property type="evidence" value="ECO:0007669"/>
    <property type="project" value="UniProtKB-KW"/>
</dbReference>
<evidence type="ECO:0000259" key="2">
    <source>
        <dbReference type="Pfam" id="PF03221"/>
    </source>
</evidence>
<keyword evidence="1" id="KW-0238">DNA-binding</keyword>
<evidence type="ECO:0000313" key="3">
    <source>
        <dbReference type="EMBL" id="CAG8724148.1"/>
    </source>
</evidence>
<dbReference type="Pfam" id="PF03221">
    <property type="entry name" value="HTH_Tnp_Tc5"/>
    <property type="match status" value="1"/>
</dbReference>
<proteinExistence type="predicted"/>
<feature type="domain" description="HTH CENPB-type" evidence="2">
    <location>
        <begin position="15"/>
        <end position="49"/>
    </location>
</feature>
<feature type="non-terminal residue" evidence="3">
    <location>
        <position position="53"/>
    </location>
</feature>
<reference evidence="3" key="1">
    <citation type="submission" date="2021-06" db="EMBL/GenBank/DDBJ databases">
        <authorList>
            <person name="Kallberg Y."/>
            <person name="Tangrot J."/>
            <person name="Rosling A."/>
        </authorList>
    </citation>
    <scope>NUCLEOTIDE SEQUENCE</scope>
    <source>
        <strain evidence="3">87-6 pot B 2015</strain>
    </source>
</reference>
<feature type="non-terminal residue" evidence="3">
    <location>
        <position position="1"/>
    </location>
</feature>
<dbReference type="Gene3D" id="1.10.10.60">
    <property type="entry name" value="Homeodomain-like"/>
    <property type="match status" value="1"/>
</dbReference>
<accession>A0A9N9I8V1</accession>
<organism evidence="3 4">
    <name type="scientific">Funneliformis mosseae</name>
    <name type="common">Endomycorrhizal fungus</name>
    <name type="synonym">Glomus mosseae</name>
    <dbReference type="NCBI Taxonomy" id="27381"/>
    <lineage>
        <taxon>Eukaryota</taxon>
        <taxon>Fungi</taxon>
        <taxon>Fungi incertae sedis</taxon>
        <taxon>Mucoromycota</taxon>
        <taxon>Glomeromycotina</taxon>
        <taxon>Glomeromycetes</taxon>
        <taxon>Glomerales</taxon>
        <taxon>Glomeraceae</taxon>
        <taxon>Funneliformis</taxon>
    </lineage>
</organism>
<dbReference type="AlphaFoldDB" id="A0A9N9I8V1"/>
<name>A0A9N9I8V1_FUNMO</name>
<sequence length="53" mass="5973">SNTTKQKEKSPKFFELEEALTIWISNALLTNKTIMGEIITAKAADFAKLMNIE</sequence>
<dbReference type="SUPFAM" id="SSF46689">
    <property type="entry name" value="Homeodomain-like"/>
    <property type="match status" value="1"/>
</dbReference>
<evidence type="ECO:0000256" key="1">
    <source>
        <dbReference type="ARBA" id="ARBA00023125"/>
    </source>
</evidence>
<dbReference type="InterPro" id="IPR006600">
    <property type="entry name" value="HTH_CenpB_DNA-bd_dom"/>
</dbReference>
<evidence type="ECO:0000313" key="4">
    <source>
        <dbReference type="Proteomes" id="UP000789375"/>
    </source>
</evidence>
<keyword evidence="4" id="KW-1185">Reference proteome</keyword>
<gene>
    <name evidence="3" type="ORF">FMOSSE_LOCUS15211</name>
</gene>
<dbReference type="Proteomes" id="UP000789375">
    <property type="component" value="Unassembled WGS sequence"/>
</dbReference>
<protein>
    <submittedName>
        <fullName evidence="3">12922_t:CDS:1</fullName>
    </submittedName>
</protein>
<dbReference type="EMBL" id="CAJVPP010014442">
    <property type="protein sequence ID" value="CAG8724148.1"/>
    <property type="molecule type" value="Genomic_DNA"/>
</dbReference>